<dbReference type="HOGENOM" id="CLU_089738_1_1_2"/>
<dbReference type="HAMAP" id="MF_01306_A">
    <property type="entry name" value="Ribosomal_uS4_A"/>
    <property type="match status" value="1"/>
</dbReference>
<dbReference type="OrthoDB" id="10429at2157"/>
<dbReference type="SMART" id="SM01390">
    <property type="entry name" value="Ribosomal_S4"/>
    <property type="match status" value="1"/>
</dbReference>
<dbReference type="Gene3D" id="3.10.290.10">
    <property type="entry name" value="RNA-binding S4 domain"/>
    <property type="match status" value="1"/>
</dbReference>
<dbReference type="NCBIfam" id="TIGR01018">
    <property type="entry name" value="uS4_arch"/>
    <property type="match status" value="1"/>
</dbReference>
<dbReference type="CDD" id="cd00165">
    <property type="entry name" value="S4"/>
    <property type="match status" value="1"/>
</dbReference>
<dbReference type="GO" id="GO:0042274">
    <property type="term" value="P:ribosomal small subunit biogenesis"/>
    <property type="evidence" value="ECO:0007669"/>
    <property type="project" value="TreeGrafter"/>
</dbReference>
<dbReference type="InterPro" id="IPR036986">
    <property type="entry name" value="S4_RNA-bd_sf"/>
</dbReference>
<dbReference type="Pfam" id="PF01479">
    <property type="entry name" value="S4"/>
    <property type="match status" value="1"/>
</dbReference>
<evidence type="ECO:0000313" key="11">
    <source>
        <dbReference type="Proteomes" id="UP000008136"/>
    </source>
</evidence>
<dbReference type="GO" id="GO:0015935">
    <property type="term" value="C:small ribosomal subunit"/>
    <property type="evidence" value="ECO:0007669"/>
    <property type="project" value="InterPro"/>
</dbReference>
<dbReference type="PANTHER" id="PTHR11831:SF5">
    <property type="entry name" value="40S RIBOSOMAL PROTEIN S9"/>
    <property type="match status" value="1"/>
</dbReference>
<dbReference type="GO" id="GO:0003735">
    <property type="term" value="F:structural constituent of ribosome"/>
    <property type="evidence" value="ECO:0007669"/>
    <property type="project" value="InterPro"/>
</dbReference>
<dbReference type="KEGG" id="ave:Arcve_0361"/>
<dbReference type="InterPro" id="IPR002942">
    <property type="entry name" value="S4_RNA-bd"/>
</dbReference>
<dbReference type="STRING" id="693661.Arcve_0361"/>
<evidence type="ECO:0000256" key="3">
    <source>
        <dbReference type="ARBA" id="ARBA00022884"/>
    </source>
</evidence>
<dbReference type="eggNOG" id="arCOG04239">
    <property type="taxonomic scope" value="Archaea"/>
</dbReference>
<comment type="subunit">
    <text evidence="6">Part of the 30S ribosomal subunit. Contacts protein S5. The interaction surface between S4 and S5 is involved in control of translational fidelity.</text>
</comment>
<comment type="similarity">
    <text evidence="1 6 7">Belongs to the universal ribosomal protein uS4 family.</text>
</comment>
<comment type="function">
    <text evidence="6">With S5 and S12 plays an important role in translational accuracy.</text>
</comment>
<feature type="domain" description="RNA-binding S4" evidence="8">
    <location>
        <begin position="109"/>
        <end position="172"/>
    </location>
</feature>
<dbReference type="AlphaFoldDB" id="F2KPG3"/>
<dbReference type="InterPro" id="IPR001912">
    <property type="entry name" value="Ribosomal_uS4_N"/>
</dbReference>
<evidence type="ECO:0000259" key="9">
    <source>
        <dbReference type="SMART" id="SM01390"/>
    </source>
</evidence>
<evidence type="ECO:0000256" key="6">
    <source>
        <dbReference type="HAMAP-Rule" id="MF_01306"/>
    </source>
</evidence>
<dbReference type="GO" id="GO:0019843">
    <property type="term" value="F:rRNA binding"/>
    <property type="evidence" value="ECO:0007669"/>
    <property type="project" value="UniProtKB-UniRule"/>
</dbReference>
<reference evidence="10 11" key="1">
    <citation type="submission" date="2011-03" db="EMBL/GenBank/DDBJ databases">
        <title>The complete genome of Archaeoglobus veneficus SNP6.</title>
        <authorList>
            <consortium name="US DOE Joint Genome Institute (JGI-PGF)"/>
            <person name="Lucas S."/>
            <person name="Copeland A."/>
            <person name="Lapidus A."/>
            <person name="Bruce D."/>
            <person name="Goodwin L."/>
            <person name="Pitluck S."/>
            <person name="Kyrpides N."/>
            <person name="Mavromatis K."/>
            <person name="Pagani I."/>
            <person name="Ivanova N."/>
            <person name="Mikhailova N."/>
            <person name="Lu M."/>
            <person name="Detter J.C."/>
            <person name="Tapia R."/>
            <person name="Han C."/>
            <person name="Land M."/>
            <person name="Hauser L."/>
            <person name="Markowitz V."/>
            <person name="Cheng J.-F."/>
            <person name="Hugenholtz P."/>
            <person name="Woyke T."/>
            <person name="Wu D."/>
            <person name="Spring S."/>
            <person name="Brambilla E."/>
            <person name="Klenk H.-P."/>
            <person name="Eisen J.A."/>
        </authorList>
    </citation>
    <scope>NUCLEOTIDE SEQUENCE [LARGE SCALE GENOMIC DNA]</scope>
    <source>
        <strain>SNP6</strain>
    </source>
</reference>
<dbReference type="InterPro" id="IPR022801">
    <property type="entry name" value="Ribosomal_uS4"/>
</dbReference>
<dbReference type="Pfam" id="PF00163">
    <property type="entry name" value="Ribosomal_S4"/>
    <property type="match status" value="1"/>
</dbReference>
<keyword evidence="2 6" id="KW-0699">rRNA-binding</keyword>
<dbReference type="GO" id="GO:0006412">
    <property type="term" value="P:translation"/>
    <property type="evidence" value="ECO:0007669"/>
    <property type="project" value="UniProtKB-UniRule"/>
</dbReference>
<dbReference type="InterPro" id="IPR005710">
    <property type="entry name" value="Ribosomal_uS4_euk/arc"/>
</dbReference>
<evidence type="ECO:0000313" key="10">
    <source>
        <dbReference type="EMBL" id="AEA46394.1"/>
    </source>
</evidence>
<dbReference type="SMART" id="SM00363">
    <property type="entry name" value="S4"/>
    <property type="match status" value="1"/>
</dbReference>
<dbReference type="PANTHER" id="PTHR11831">
    <property type="entry name" value="30S 40S RIBOSOMAL PROTEIN"/>
    <property type="match status" value="1"/>
</dbReference>
<evidence type="ECO:0000256" key="5">
    <source>
        <dbReference type="ARBA" id="ARBA00023274"/>
    </source>
</evidence>
<dbReference type="NCBIfam" id="NF003139">
    <property type="entry name" value="PRK04051.1"/>
    <property type="match status" value="1"/>
</dbReference>
<protein>
    <recommendedName>
        <fullName evidence="6">Small ribosomal subunit protein uS4</fullName>
    </recommendedName>
</protein>
<organism evidence="10 11">
    <name type="scientific">Archaeoglobus veneficus (strain DSM 11195 / SNP6)</name>
    <dbReference type="NCBI Taxonomy" id="693661"/>
    <lineage>
        <taxon>Archaea</taxon>
        <taxon>Methanobacteriati</taxon>
        <taxon>Methanobacteriota</taxon>
        <taxon>Archaeoglobi</taxon>
        <taxon>Archaeoglobales</taxon>
        <taxon>Archaeoglobaceae</taxon>
        <taxon>Archaeoglobus</taxon>
    </lineage>
</organism>
<keyword evidence="4 6" id="KW-0689">Ribosomal protein</keyword>
<dbReference type="PROSITE" id="PS00632">
    <property type="entry name" value="RIBOSOMAL_S4"/>
    <property type="match status" value="1"/>
</dbReference>
<gene>
    <name evidence="6" type="primary">rps4</name>
    <name evidence="10" type="ordered locus">Arcve_0361</name>
</gene>
<sequence length="179" mass="20892">MGDPKKHRKKYVTPTRPWDKVRLEKEAQIVIKYGLRNKRELWRFQNILRKYRRVARDLLAKVDMPGREGEYAKAKAQMVIKKLIRMGVLSEGATLDDILNLSVEDFLERRLQTMVYRQGLANTIKQARQLIVHGHIAVDGRRVTAPGYIVEKDEESRITYYRNSPFAKRELVAKAEAEA</sequence>
<dbReference type="RefSeq" id="WP_013683068.1">
    <property type="nucleotide sequence ID" value="NC_015320.1"/>
</dbReference>
<dbReference type="Proteomes" id="UP000008136">
    <property type="component" value="Chromosome"/>
</dbReference>
<keyword evidence="11" id="KW-1185">Reference proteome</keyword>
<evidence type="ECO:0000259" key="8">
    <source>
        <dbReference type="SMART" id="SM00363"/>
    </source>
</evidence>
<proteinExistence type="inferred from homology"/>
<keyword evidence="3 6" id="KW-0694">RNA-binding</keyword>
<dbReference type="PROSITE" id="PS50889">
    <property type="entry name" value="S4"/>
    <property type="match status" value="1"/>
</dbReference>
<dbReference type="EMBL" id="CP002588">
    <property type="protein sequence ID" value="AEA46394.1"/>
    <property type="molecule type" value="Genomic_DNA"/>
</dbReference>
<evidence type="ECO:0000256" key="2">
    <source>
        <dbReference type="ARBA" id="ARBA00022730"/>
    </source>
</evidence>
<keyword evidence="5 6" id="KW-0687">Ribonucleoprotein</keyword>
<dbReference type="SUPFAM" id="SSF55174">
    <property type="entry name" value="Alpha-L RNA-binding motif"/>
    <property type="match status" value="1"/>
</dbReference>
<name>F2KPG3_ARCVS</name>
<comment type="function">
    <text evidence="6">One of the primary rRNA binding proteins, it binds directly to 16S rRNA where it nucleates assembly of the body of the 30S subunit.</text>
</comment>
<evidence type="ECO:0000256" key="7">
    <source>
        <dbReference type="RuleBase" id="RU003699"/>
    </source>
</evidence>
<feature type="domain" description="Small ribosomal subunit protein uS4 N-terminal" evidence="9">
    <location>
        <begin position="5"/>
        <end position="108"/>
    </location>
</feature>
<accession>F2KPG3</accession>
<dbReference type="InterPro" id="IPR018079">
    <property type="entry name" value="Ribosomal_uS4_CS"/>
</dbReference>
<evidence type="ECO:0000256" key="1">
    <source>
        <dbReference type="ARBA" id="ARBA00007465"/>
    </source>
</evidence>
<dbReference type="GeneID" id="10393456"/>
<dbReference type="InterPro" id="IPR022802">
    <property type="entry name" value="Ribosomal_uS4_arc"/>
</dbReference>
<evidence type="ECO:0000256" key="4">
    <source>
        <dbReference type="ARBA" id="ARBA00022980"/>
    </source>
</evidence>